<proteinExistence type="predicted"/>
<evidence type="ECO:0000313" key="2">
    <source>
        <dbReference type="EMBL" id="OAD40405.1"/>
    </source>
</evidence>
<sequence>MSPAATLLADALPSAGSSALCVNSHASFVPSALPAAVSAALWRGDQLGSAVARVYPSGFEALDAVLPGGGWPGHSLTEILTAHSGSLEWRLLGSLLRDVCAAGRSVVLLGPPRQPHVPGLRLVGLSDKQLVWIQAETPAERLWSAEQLIKANACGALIAWLPQVRAEQIRRLQVLAAGCEAPVLVCRPASAAQESSAAPLRLLARTGLDWELLVDVFKRKGPPLDATLRLPSVPAGLQSILTPRLRLPSALRPRDLPRDPARVLVIDREAEHALVRTPVIASAERHRTVPH</sequence>
<protein>
    <recommendedName>
        <fullName evidence="5">Recombinase RecA</fullName>
    </recommendedName>
</protein>
<dbReference type="OrthoDB" id="9811176at2"/>
<dbReference type="EMBL" id="CP017476">
    <property type="protein sequence ID" value="AOW12537.1"/>
    <property type="molecule type" value="Genomic_DNA"/>
</dbReference>
<dbReference type="Proteomes" id="UP000185657">
    <property type="component" value="Unassembled WGS sequence"/>
</dbReference>
<dbReference type="SUPFAM" id="SSF52540">
    <property type="entry name" value="P-loop containing nucleoside triphosphate hydrolases"/>
    <property type="match status" value="1"/>
</dbReference>
<dbReference type="EMBL" id="LVWD01000030">
    <property type="protein sequence ID" value="OAD40405.1"/>
    <property type="molecule type" value="Genomic_DNA"/>
</dbReference>
<organism evidence="1 4">
    <name type="scientific">Hydrogenophaga crassostreae</name>
    <dbReference type="NCBI Taxonomy" id="1763535"/>
    <lineage>
        <taxon>Bacteria</taxon>
        <taxon>Pseudomonadati</taxon>
        <taxon>Pseudomonadota</taxon>
        <taxon>Betaproteobacteria</taxon>
        <taxon>Burkholderiales</taxon>
        <taxon>Comamonadaceae</taxon>
        <taxon>Hydrogenophaga</taxon>
    </lineage>
</organism>
<dbReference type="Gene3D" id="3.40.50.300">
    <property type="entry name" value="P-loop containing nucleotide triphosphate hydrolases"/>
    <property type="match status" value="1"/>
</dbReference>
<reference evidence="1 4" key="2">
    <citation type="submission" date="2016-10" db="EMBL/GenBank/DDBJ databases">
        <title>Hydorgenophaga sp. LPB0072 isolated from gastropod.</title>
        <authorList>
            <person name="Kim E."/>
            <person name="Yi H."/>
        </authorList>
    </citation>
    <scope>NUCLEOTIDE SEQUENCE [LARGE SCALE GENOMIC DNA]</scope>
    <source>
        <strain evidence="1 4">LPB0072</strain>
    </source>
</reference>
<dbReference type="InterPro" id="IPR047610">
    <property type="entry name" value="ImuA_translesion"/>
</dbReference>
<evidence type="ECO:0000313" key="4">
    <source>
        <dbReference type="Proteomes" id="UP000185680"/>
    </source>
</evidence>
<dbReference type="KEGG" id="hyl:LPB072_06440"/>
<keyword evidence="3" id="KW-1185">Reference proteome</keyword>
<dbReference type="Proteomes" id="UP000185680">
    <property type="component" value="Chromosome"/>
</dbReference>
<name>A0A162YV79_9BURK</name>
<dbReference type="AlphaFoldDB" id="A0A162YV79"/>
<dbReference type="NCBIfam" id="NF033429">
    <property type="entry name" value="ImuA_translesion"/>
    <property type="match status" value="1"/>
</dbReference>
<dbReference type="InterPro" id="IPR027417">
    <property type="entry name" value="P-loop_NTPase"/>
</dbReference>
<evidence type="ECO:0000313" key="3">
    <source>
        <dbReference type="Proteomes" id="UP000185657"/>
    </source>
</evidence>
<reference evidence="2 3" key="1">
    <citation type="submission" date="2016-02" db="EMBL/GenBank/DDBJ databases">
        <title>Draft genome sequence of Hydrogenophaga sp. LPB0072.</title>
        <authorList>
            <person name="Shin S.-K."/>
            <person name="Yi H."/>
        </authorList>
    </citation>
    <scope>NUCLEOTIDE SEQUENCE [LARGE SCALE GENOMIC DNA]</scope>
    <source>
        <strain evidence="2 3">LPB0072</strain>
    </source>
</reference>
<evidence type="ECO:0000313" key="1">
    <source>
        <dbReference type="EMBL" id="AOW12537.1"/>
    </source>
</evidence>
<gene>
    <name evidence="1" type="ORF">LPB072_06440</name>
    <name evidence="2" type="ORF">LPB72_15925</name>
</gene>
<dbReference type="RefSeq" id="WP_066092926.1">
    <property type="nucleotide sequence ID" value="NZ_CP017476.1"/>
</dbReference>
<dbReference type="STRING" id="1763535.LPB072_06440"/>
<evidence type="ECO:0008006" key="5">
    <source>
        <dbReference type="Google" id="ProtNLM"/>
    </source>
</evidence>
<accession>A0A162YV79</accession>